<name>A0ABT1M1H2_9MYCO</name>
<evidence type="ECO:0000259" key="1">
    <source>
        <dbReference type="Pfam" id="PF07143"/>
    </source>
</evidence>
<organism evidence="2 3">
    <name type="scientific">Mycolicibacterium arenosum</name>
    <dbReference type="NCBI Taxonomy" id="2952157"/>
    <lineage>
        <taxon>Bacteria</taxon>
        <taxon>Bacillati</taxon>
        <taxon>Actinomycetota</taxon>
        <taxon>Actinomycetes</taxon>
        <taxon>Mycobacteriales</taxon>
        <taxon>Mycobacteriaceae</taxon>
        <taxon>Mycolicibacterium</taxon>
    </lineage>
</organism>
<comment type="caution">
    <text evidence="2">The sequence shown here is derived from an EMBL/GenBank/DDBJ whole genome shotgun (WGS) entry which is preliminary data.</text>
</comment>
<dbReference type="SUPFAM" id="SSF159245">
    <property type="entry name" value="AttH-like"/>
    <property type="match status" value="1"/>
</dbReference>
<evidence type="ECO:0000313" key="2">
    <source>
        <dbReference type="EMBL" id="MCP9272989.1"/>
    </source>
</evidence>
<keyword evidence="3" id="KW-1185">Reference proteome</keyword>
<dbReference type="EMBL" id="JANDBD010000004">
    <property type="protein sequence ID" value="MCP9272989.1"/>
    <property type="molecule type" value="Genomic_DNA"/>
</dbReference>
<dbReference type="PANTHER" id="PTHR38591">
    <property type="entry name" value="HYDROLASE"/>
    <property type="match status" value="1"/>
</dbReference>
<proteinExistence type="predicted"/>
<reference evidence="2 3" key="1">
    <citation type="submission" date="2022-06" db="EMBL/GenBank/DDBJ databases">
        <title>Mycolicibacterium sp. CAU 1645 isolated from seawater.</title>
        <authorList>
            <person name="Kim W."/>
        </authorList>
    </citation>
    <scope>NUCLEOTIDE SEQUENCE [LARGE SCALE GENOMIC DNA]</scope>
    <source>
        <strain evidence="2 3">CAU 1645</strain>
    </source>
</reference>
<keyword evidence="2" id="KW-0378">Hydrolase</keyword>
<dbReference type="Pfam" id="PF07143">
    <property type="entry name" value="CrtC"/>
    <property type="match status" value="1"/>
</dbReference>
<dbReference type="Gene3D" id="2.40.370.10">
    <property type="entry name" value="AttH-like domain"/>
    <property type="match status" value="2"/>
</dbReference>
<accession>A0ABT1M1H2</accession>
<protein>
    <submittedName>
        <fullName evidence="2">Secreted hydrolase</fullName>
    </submittedName>
</protein>
<evidence type="ECO:0000313" key="3">
    <source>
        <dbReference type="Proteomes" id="UP001651690"/>
    </source>
</evidence>
<dbReference type="InterPro" id="IPR023374">
    <property type="entry name" value="AttH-like_dom_sf"/>
</dbReference>
<dbReference type="RefSeq" id="WP_255060236.1">
    <property type="nucleotide sequence ID" value="NZ_JANDBD010000004.1"/>
</dbReference>
<sequence>MAVADTTDFGLQYPYELVAGDPEFVFPAAEGIHPHCQSDTWFIAGELTGRTSGRRFAFLTIFNQNRPGGAIVADFHTLAFFDLDNGTYATSTDYDMPPKNMEPGTVHKMSAATGHLALSFDTRAGRSAWTARHTDDGSPVPFGYDLALVGIDQFDAPMALTLTVSATRPPVPVGASTHSGRFQCLAQPETFSYFQTGMAMTGTLTWGSITEEVSGTAGHIDRQWFPLPAGGGGTDGDPRAISYEWRTIHLDNGADVVAWRQFDRRDRNAPRPFTGATVSYADGRAPECVEDIEVHTESYVRWPESVRQLIRPPVSARWMPDRHTFRSEALALELRGTPLIAAPAHALPVEYMEGPFLFEGTMRGQPVRGFGISERSLALYRDWELVDVLATTELAALAETLRPLVADGRRAEALQRLDHVSPGEHAQLVDDLTAALSVSE</sequence>
<dbReference type="InterPro" id="IPR010791">
    <property type="entry name" value="AttH_dom"/>
</dbReference>
<gene>
    <name evidence="2" type="ORF">NM203_12435</name>
</gene>
<dbReference type="PANTHER" id="PTHR38591:SF1">
    <property type="entry name" value="BLL1000 PROTEIN"/>
    <property type="match status" value="1"/>
</dbReference>
<dbReference type="Proteomes" id="UP001651690">
    <property type="component" value="Unassembled WGS sequence"/>
</dbReference>
<feature type="domain" description="AttH" evidence="1">
    <location>
        <begin position="40"/>
        <end position="224"/>
    </location>
</feature>
<dbReference type="GO" id="GO:0016787">
    <property type="term" value="F:hydrolase activity"/>
    <property type="evidence" value="ECO:0007669"/>
    <property type="project" value="UniProtKB-KW"/>
</dbReference>